<dbReference type="EMBL" id="JBHMFI010000001">
    <property type="protein sequence ID" value="MFB9072542.1"/>
    <property type="molecule type" value="Genomic_DNA"/>
</dbReference>
<name>A0ABV5G0W2_9MICC</name>
<organism evidence="2 3">
    <name type="scientific">Citricoccus parietis</name>
    <dbReference type="NCBI Taxonomy" id="592307"/>
    <lineage>
        <taxon>Bacteria</taxon>
        <taxon>Bacillati</taxon>
        <taxon>Actinomycetota</taxon>
        <taxon>Actinomycetes</taxon>
        <taxon>Micrococcales</taxon>
        <taxon>Micrococcaceae</taxon>
        <taxon>Citricoccus</taxon>
    </lineage>
</organism>
<evidence type="ECO:0000313" key="3">
    <source>
        <dbReference type="Proteomes" id="UP001589575"/>
    </source>
</evidence>
<reference evidence="2 3" key="1">
    <citation type="submission" date="2024-09" db="EMBL/GenBank/DDBJ databases">
        <authorList>
            <person name="Sun Q."/>
            <person name="Mori K."/>
        </authorList>
    </citation>
    <scope>NUCLEOTIDE SEQUENCE [LARGE SCALE GENOMIC DNA]</scope>
    <source>
        <strain evidence="2 3">CCM 7609</strain>
    </source>
</reference>
<feature type="region of interest" description="Disordered" evidence="1">
    <location>
        <begin position="1"/>
        <end position="33"/>
    </location>
</feature>
<dbReference type="Proteomes" id="UP001589575">
    <property type="component" value="Unassembled WGS sequence"/>
</dbReference>
<accession>A0ABV5G0W2</accession>
<proteinExistence type="predicted"/>
<evidence type="ECO:0000313" key="2">
    <source>
        <dbReference type="EMBL" id="MFB9072542.1"/>
    </source>
</evidence>
<keyword evidence="3" id="KW-1185">Reference proteome</keyword>
<protein>
    <submittedName>
        <fullName evidence="2">Uncharacterized protein</fullName>
    </submittedName>
</protein>
<gene>
    <name evidence="2" type="ORF">ACFFX0_15595</name>
</gene>
<sequence length="85" mass="9558">MKPHRSTRTTGCALGQISPDKNTHFPPAPATSTHRPFRWKGLHHLVLAYPDRHAFYAVRVPRCRDLPPASFPPHLTVTQLPSARS</sequence>
<evidence type="ECO:0000256" key="1">
    <source>
        <dbReference type="SAM" id="MobiDB-lite"/>
    </source>
</evidence>
<comment type="caution">
    <text evidence="2">The sequence shown here is derived from an EMBL/GenBank/DDBJ whole genome shotgun (WGS) entry which is preliminary data.</text>
</comment>